<gene>
    <name evidence="2" type="ORF">KDK67_04595</name>
</gene>
<proteinExistence type="predicted"/>
<evidence type="ECO:0000313" key="2">
    <source>
        <dbReference type="EMBL" id="MCM1986283.1"/>
    </source>
</evidence>
<keyword evidence="1" id="KW-0472">Membrane</keyword>
<accession>A0A9E4ZE94</accession>
<keyword evidence="3" id="KW-1185">Reference proteome</keyword>
<reference evidence="2" key="2">
    <citation type="submission" date="2021-04" db="EMBL/GenBank/DDBJ databases">
        <authorList>
            <person name="Dong X."/>
        </authorList>
    </citation>
    <scope>NUCLEOTIDE SEQUENCE</scope>
    <source>
        <strain evidence="2">LLY</strain>
    </source>
</reference>
<reference evidence="2" key="1">
    <citation type="journal article" date="2021" name="mSystems">
        <title>Bacteria and Archaea Synergistically Convert Glycine Betaine to Biogenic Methane in the Formosa Cold Seep of the South China Sea.</title>
        <authorList>
            <person name="Li L."/>
            <person name="Zhang W."/>
            <person name="Zhang S."/>
            <person name="Song L."/>
            <person name="Sun Q."/>
            <person name="Zhang H."/>
            <person name="Xiang H."/>
            <person name="Dong X."/>
        </authorList>
    </citation>
    <scope>NUCLEOTIDE SEQUENCE</scope>
    <source>
        <strain evidence="2">LLY</strain>
    </source>
</reference>
<comment type="caution">
    <text evidence="2">The sequence shown here is derived from an EMBL/GenBank/DDBJ whole genome shotgun (WGS) entry which is preliminary data.</text>
</comment>
<dbReference type="AlphaFoldDB" id="A0A9E4ZE94"/>
<organism evidence="2 3">
    <name type="scientific">Methanococcoides seepicolus</name>
    <dbReference type="NCBI Taxonomy" id="2828780"/>
    <lineage>
        <taxon>Archaea</taxon>
        <taxon>Methanobacteriati</taxon>
        <taxon>Methanobacteriota</taxon>
        <taxon>Stenosarchaea group</taxon>
        <taxon>Methanomicrobia</taxon>
        <taxon>Methanosarcinales</taxon>
        <taxon>Methanosarcinaceae</taxon>
        <taxon>Methanococcoides</taxon>
    </lineage>
</organism>
<evidence type="ECO:0000313" key="3">
    <source>
        <dbReference type="Proteomes" id="UP001056766"/>
    </source>
</evidence>
<feature type="transmembrane region" description="Helical" evidence="1">
    <location>
        <begin position="44"/>
        <end position="63"/>
    </location>
</feature>
<sequence>MIGYLLEHYINPIIVLFIVSIAFSAGTDTTNGVLFSYLEKVPSIYYMLIIAFGILWIVGIFIYKRRQTQKKGIGLIPTGHPIHGWKILGNIEYKDVLWTMRIPNRTPWSIGKEPLDLDDIDIKIPPICPKCNTELNQKDNVFGLYNWNCPHPKCSYKKRWNFSSWYSERETVKKIAKTDIRSNSKKRRI</sequence>
<evidence type="ECO:0000256" key="1">
    <source>
        <dbReference type="SAM" id="Phobius"/>
    </source>
</evidence>
<protein>
    <submittedName>
        <fullName evidence="2">Uncharacterized protein</fullName>
    </submittedName>
</protein>
<dbReference type="Proteomes" id="UP001056766">
    <property type="component" value="Unassembled WGS sequence"/>
</dbReference>
<feature type="transmembrane region" description="Helical" evidence="1">
    <location>
        <begin position="12"/>
        <end position="38"/>
    </location>
</feature>
<keyword evidence="1" id="KW-0812">Transmembrane</keyword>
<dbReference type="EMBL" id="JAGSOI010000012">
    <property type="protein sequence ID" value="MCM1986283.1"/>
    <property type="molecule type" value="Genomic_DNA"/>
</dbReference>
<keyword evidence="1" id="KW-1133">Transmembrane helix</keyword>
<dbReference type="RefSeq" id="WP_250867665.1">
    <property type="nucleotide sequence ID" value="NZ_JAGSOI010000012.1"/>
</dbReference>
<name>A0A9E4ZE94_9EURY</name>